<dbReference type="EMBL" id="JACGXS010000004">
    <property type="protein sequence ID" value="MBA8682231.1"/>
    <property type="molecule type" value="Genomic_DNA"/>
</dbReference>
<dbReference type="InterPro" id="IPR024399">
    <property type="entry name" value="DUF2628"/>
</dbReference>
<reference evidence="2 3" key="1">
    <citation type="submission" date="2020-08" db="EMBL/GenBank/DDBJ databases">
        <title>Stenotrophomonas tumulicola JCM 30961.</title>
        <authorList>
            <person name="Deng Y."/>
        </authorList>
    </citation>
    <scope>NUCLEOTIDE SEQUENCE [LARGE SCALE GENOMIC DNA]</scope>
    <source>
        <strain evidence="2 3">JCM 30961</strain>
    </source>
</reference>
<evidence type="ECO:0000256" key="1">
    <source>
        <dbReference type="SAM" id="Phobius"/>
    </source>
</evidence>
<dbReference type="Proteomes" id="UP000547058">
    <property type="component" value="Unassembled WGS sequence"/>
</dbReference>
<feature type="transmembrane region" description="Helical" evidence="1">
    <location>
        <begin position="72"/>
        <end position="91"/>
    </location>
</feature>
<keyword evidence="1" id="KW-1133">Transmembrane helix</keyword>
<evidence type="ECO:0000313" key="2">
    <source>
        <dbReference type="EMBL" id="MBA8682231.1"/>
    </source>
</evidence>
<gene>
    <name evidence="2" type="ORF">H4O11_10465</name>
</gene>
<dbReference type="RefSeq" id="WP_182339359.1">
    <property type="nucleotide sequence ID" value="NZ_JACGXS010000004.1"/>
</dbReference>
<sequence>MDSTTQSQYSPKWQFRFNFFEQHGAPNTPAFKEAYKALPFGQKLKVNFNFFALFFSWIYLFILGMWRKALSVLGLTIVLIILASFMPDIVARGLGMGWSLLIALTTNYSYYLDKVKGNVSWNPFEGMRW</sequence>
<feature type="transmembrane region" description="Helical" evidence="1">
    <location>
        <begin position="46"/>
        <end position="66"/>
    </location>
</feature>
<comment type="caution">
    <text evidence="2">The sequence shown here is derived from an EMBL/GenBank/DDBJ whole genome shotgun (WGS) entry which is preliminary data.</text>
</comment>
<dbReference type="Pfam" id="PF10947">
    <property type="entry name" value="DUF2628"/>
    <property type="match status" value="1"/>
</dbReference>
<accession>A0A7W3FMY9</accession>
<dbReference type="AlphaFoldDB" id="A0A7W3FMY9"/>
<keyword evidence="3" id="KW-1185">Reference proteome</keyword>
<evidence type="ECO:0000313" key="3">
    <source>
        <dbReference type="Proteomes" id="UP000547058"/>
    </source>
</evidence>
<proteinExistence type="predicted"/>
<keyword evidence="1" id="KW-0472">Membrane</keyword>
<organism evidence="2 3">
    <name type="scientific">Stenotrophomonas tumulicola</name>
    <dbReference type="NCBI Taxonomy" id="1685415"/>
    <lineage>
        <taxon>Bacteria</taxon>
        <taxon>Pseudomonadati</taxon>
        <taxon>Pseudomonadota</taxon>
        <taxon>Gammaproteobacteria</taxon>
        <taxon>Lysobacterales</taxon>
        <taxon>Lysobacteraceae</taxon>
        <taxon>Stenotrophomonas</taxon>
    </lineage>
</organism>
<protein>
    <submittedName>
        <fullName evidence="2">DUF2628 domain-containing protein</fullName>
    </submittedName>
</protein>
<keyword evidence="1" id="KW-0812">Transmembrane</keyword>
<name>A0A7W3FMY9_9GAMM</name>